<dbReference type="GO" id="GO:0043139">
    <property type="term" value="F:5'-3' DNA helicase activity"/>
    <property type="evidence" value="ECO:0007669"/>
    <property type="project" value="UniProtKB-EC"/>
</dbReference>
<feature type="domain" description="DNA helicase Pif1-like DEAD-box helicase" evidence="2">
    <location>
        <begin position="20"/>
        <end position="111"/>
    </location>
</feature>
<sequence>MVGCSFLYDISHALSVAKGNDLAFGGISVVFAGDFAQLPPVGQKRLYAHMDKETISRAGTKAGQKIVFGKLLWLSVTSVVFLHEVMRQVGPENQPFVELLARLREGRCTNADYDLLNTRLASRLDIDWDSEKWRSAPVIVAQNAMKDTLNVQMAEDFAARTGRPLHWYYAQD</sequence>
<keyword evidence="1" id="KW-0347">Helicase</keyword>
<keyword evidence="4" id="KW-1185">Reference proteome</keyword>
<dbReference type="PANTHER" id="PTHR47642:SF7">
    <property type="entry name" value="ATP-DEPENDENT DNA HELICASE PIF1"/>
    <property type="match status" value="1"/>
</dbReference>
<dbReference type="GO" id="GO:0006281">
    <property type="term" value="P:DNA repair"/>
    <property type="evidence" value="ECO:0007669"/>
    <property type="project" value="UniProtKB-KW"/>
</dbReference>
<dbReference type="InterPro" id="IPR027417">
    <property type="entry name" value="P-loop_NTPase"/>
</dbReference>
<evidence type="ECO:0000259" key="2">
    <source>
        <dbReference type="Pfam" id="PF05970"/>
    </source>
</evidence>
<keyword evidence="1" id="KW-0067">ATP-binding</keyword>
<feature type="non-terminal residue" evidence="3">
    <location>
        <position position="172"/>
    </location>
</feature>
<keyword evidence="1" id="KW-0233">DNA recombination</keyword>
<dbReference type="Gene3D" id="3.40.50.300">
    <property type="entry name" value="P-loop containing nucleotide triphosphate hydrolases"/>
    <property type="match status" value="1"/>
</dbReference>
<dbReference type="InterPro" id="IPR051055">
    <property type="entry name" value="PIF1_helicase"/>
</dbReference>
<name>A0AAD7J1B8_9AGAR</name>
<evidence type="ECO:0000313" key="4">
    <source>
        <dbReference type="Proteomes" id="UP001215598"/>
    </source>
</evidence>
<dbReference type="Pfam" id="PF05970">
    <property type="entry name" value="PIF1"/>
    <property type="match status" value="1"/>
</dbReference>
<keyword evidence="1" id="KW-0234">DNA repair</keyword>
<dbReference type="SUPFAM" id="SSF52540">
    <property type="entry name" value="P-loop containing nucleoside triphosphate hydrolases"/>
    <property type="match status" value="1"/>
</dbReference>
<dbReference type="GO" id="GO:0000723">
    <property type="term" value="P:telomere maintenance"/>
    <property type="evidence" value="ECO:0007669"/>
    <property type="project" value="InterPro"/>
</dbReference>
<dbReference type="Proteomes" id="UP001215598">
    <property type="component" value="Unassembled WGS sequence"/>
</dbReference>
<comment type="cofactor">
    <cofactor evidence="1">
        <name>Mg(2+)</name>
        <dbReference type="ChEBI" id="CHEBI:18420"/>
    </cofactor>
</comment>
<protein>
    <recommendedName>
        <fullName evidence="1">ATP-dependent DNA helicase</fullName>
        <ecNumber evidence="1">5.6.2.3</ecNumber>
    </recommendedName>
</protein>
<reference evidence="3" key="1">
    <citation type="submission" date="2023-03" db="EMBL/GenBank/DDBJ databases">
        <title>Massive genome expansion in bonnet fungi (Mycena s.s.) driven by repeated elements and novel gene families across ecological guilds.</title>
        <authorList>
            <consortium name="Lawrence Berkeley National Laboratory"/>
            <person name="Harder C.B."/>
            <person name="Miyauchi S."/>
            <person name="Viragh M."/>
            <person name="Kuo A."/>
            <person name="Thoen E."/>
            <person name="Andreopoulos B."/>
            <person name="Lu D."/>
            <person name="Skrede I."/>
            <person name="Drula E."/>
            <person name="Henrissat B."/>
            <person name="Morin E."/>
            <person name="Kohler A."/>
            <person name="Barry K."/>
            <person name="LaButti K."/>
            <person name="Morin E."/>
            <person name="Salamov A."/>
            <person name="Lipzen A."/>
            <person name="Mereny Z."/>
            <person name="Hegedus B."/>
            <person name="Baldrian P."/>
            <person name="Stursova M."/>
            <person name="Weitz H."/>
            <person name="Taylor A."/>
            <person name="Grigoriev I.V."/>
            <person name="Nagy L.G."/>
            <person name="Martin F."/>
            <person name="Kauserud H."/>
        </authorList>
    </citation>
    <scope>NUCLEOTIDE SEQUENCE</scope>
    <source>
        <strain evidence="3">CBHHK182m</strain>
    </source>
</reference>
<dbReference type="GO" id="GO:0005524">
    <property type="term" value="F:ATP binding"/>
    <property type="evidence" value="ECO:0007669"/>
    <property type="project" value="UniProtKB-KW"/>
</dbReference>
<dbReference type="EMBL" id="JARKIB010000051">
    <property type="protein sequence ID" value="KAJ7754884.1"/>
    <property type="molecule type" value="Genomic_DNA"/>
</dbReference>
<comment type="similarity">
    <text evidence="1">Belongs to the helicase family.</text>
</comment>
<dbReference type="EC" id="5.6.2.3" evidence="1"/>
<keyword evidence="1" id="KW-0378">Hydrolase</keyword>
<evidence type="ECO:0000313" key="3">
    <source>
        <dbReference type="EMBL" id="KAJ7754884.1"/>
    </source>
</evidence>
<dbReference type="GO" id="GO:0016787">
    <property type="term" value="F:hydrolase activity"/>
    <property type="evidence" value="ECO:0007669"/>
    <property type="project" value="UniProtKB-KW"/>
</dbReference>
<comment type="caution">
    <text evidence="3">The sequence shown here is derived from an EMBL/GenBank/DDBJ whole genome shotgun (WGS) entry which is preliminary data.</text>
</comment>
<proteinExistence type="inferred from homology"/>
<organism evidence="3 4">
    <name type="scientific">Mycena metata</name>
    <dbReference type="NCBI Taxonomy" id="1033252"/>
    <lineage>
        <taxon>Eukaryota</taxon>
        <taxon>Fungi</taxon>
        <taxon>Dikarya</taxon>
        <taxon>Basidiomycota</taxon>
        <taxon>Agaricomycotina</taxon>
        <taxon>Agaricomycetes</taxon>
        <taxon>Agaricomycetidae</taxon>
        <taxon>Agaricales</taxon>
        <taxon>Marasmiineae</taxon>
        <taxon>Mycenaceae</taxon>
        <taxon>Mycena</taxon>
    </lineage>
</organism>
<dbReference type="InterPro" id="IPR010285">
    <property type="entry name" value="DNA_helicase_pif1-like_DEAD"/>
</dbReference>
<evidence type="ECO:0000256" key="1">
    <source>
        <dbReference type="RuleBase" id="RU363044"/>
    </source>
</evidence>
<dbReference type="PANTHER" id="PTHR47642">
    <property type="entry name" value="ATP-DEPENDENT DNA HELICASE"/>
    <property type="match status" value="1"/>
</dbReference>
<accession>A0AAD7J1B8</accession>
<gene>
    <name evidence="3" type="ORF">B0H16DRAFT_1229535</name>
</gene>
<comment type="catalytic activity">
    <reaction evidence="1">
        <text>ATP + H2O = ADP + phosphate + H(+)</text>
        <dbReference type="Rhea" id="RHEA:13065"/>
        <dbReference type="ChEBI" id="CHEBI:15377"/>
        <dbReference type="ChEBI" id="CHEBI:15378"/>
        <dbReference type="ChEBI" id="CHEBI:30616"/>
        <dbReference type="ChEBI" id="CHEBI:43474"/>
        <dbReference type="ChEBI" id="CHEBI:456216"/>
        <dbReference type="EC" id="5.6.2.3"/>
    </reaction>
</comment>
<keyword evidence="1" id="KW-0547">Nucleotide-binding</keyword>
<dbReference type="GO" id="GO:0006310">
    <property type="term" value="P:DNA recombination"/>
    <property type="evidence" value="ECO:0007669"/>
    <property type="project" value="UniProtKB-KW"/>
</dbReference>
<keyword evidence="1" id="KW-0227">DNA damage</keyword>
<dbReference type="AlphaFoldDB" id="A0AAD7J1B8"/>